<keyword evidence="1" id="KW-0732">Signal</keyword>
<feature type="signal peptide" evidence="1">
    <location>
        <begin position="1"/>
        <end position="22"/>
    </location>
</feature>
<accession>A0A3M9MY11</accession>
<dbReference type="Proteomes" id="UP000271010">
    <property type="component" value="Unassembled WGS sequence"/>
</dbReference>
<gene>
    <name evidence="2" type="ORF">EFA69_08805</name>
</gene>
<dbReference type="OrthoDB" id="894122at2"/>
<dbReference type="PROSITE" id="PS51257">
    <property type="entry name" value="PROKAR_LIPOPROTEIN"/>
    <property type="match status" value="1"/>
</dbReference>
<feature type="chain" id="PRO_5018300841" description="Lipoprotein" evidence="1">
    <location>
        <begin position="23"/>
        <end position="176"/>
    </location>
</feature>
<keyword evidence="3" id="KW-1185">Reference proteome</keyword>
<sequence length="176" mass="19509">MKHLRTLLFSLLALLFVFSCEEEEEDPAPENYFVTKKDGVKWEAESAPSISIYSIKGYENLDSLTIVGHRAEGNVSLQIAFKGVGTYPIPSNGTAKYDDLEGGEITVSYYAHGNNGQQGQVVITEWNPDTKAIRGTFQFTAKLENYGNRPLDPNAPETLSFTEGEFQGTLKNVTFD</sequence>
<evidence type="ECO:0000313" key="3">
    <source>
        <dbReference type="Proteomes" id="UP000271010"/>
    </source>
</evidence>
<evidence type="ECO:0000313" key="2">
    <source>
        <dbReference type="EMBL" id="RNI29648.1"/>
    </source>
</evidence>
<dbReference type="EMBL" id="RJJE01000009">
    <property type="protein sequence ID" value="RNI29648.1"/>
    <property type="molecule type" value="Genomic_DNA"/>
</dbReference>
<evidence type="ECO:0000256" key="1">
    <source>
        <dbReference type="SAM" id="SignalP"/>
    </source>
</evidence>
<evidence type="ECO:0008006" key="4">
    <source>
        <dbReference type="Google" id="ProtNLM"/>
    </source>
</evidence>
<reference evidence="2 3" key="1">
    <citation type="submission" date="2018-11" db="EMBL/GenBank/DDBJ databases">
        <title>Rufibacter latericius sp. nov., isolated from water in Baiyang Lake.</title>
        <authorList>
            <person name="Yang Y."/>
        </authorList>
    </citation>
    <scope>NUCLEOTIDE SEQUENCE [LARGE SCALE GENOMIC DNA]</scope>
    <source>
        <strain evidence="2 3">MCC P1</strain>
    </source>
</reference>
<dbReference type="InterPro" id="IPR046219">
    <property type="entry name" value="DUF6252"/>
</dbReference>
<dbReference type="RefSeq" id="WP_123132733.1">
    <property type="nucleotide sequence ID" value="NZ_RJJE01000009.1"/>
</dbReference>
<name>A0A3M9MY11_9BACT</name>
<dbReference type="Pfam" id="PF19765">
    <property type="entry name" value="DUF6252"/>
    <property type="match status" value="1"/>
</dbReference>
<protein>
    <recommendedName>
        <fullName evidence="4">Lipoprotein</fullName>
    </recommendedName>
</protein>
<dbReference type="AlphaFoldDB" id="A0A3M9MY11"/>
<comment type="caution">
    <text evidence="2">The sequence shown here is derived from an EMBL/GenBank/DDBJ whole genome shotgun (WGS) entry which is preliminary data.</text>
</comment>
<proteinExistence type="predicted"/>
<organism evidence="2 3">
    <name type="scientific">Rufibacter immobilis</name>
    <dbReference type="NCBI Taxonomy" id="1348778"/>
    <lineage>
        <taxon>Bacteria</taxon>
        <taxon>Pseudomonadati</taxon>
        <taxon>Bacteroidota</taxon>
        <taxon>Cytophagia</taxon>
        <taxon>Cytophagales</taxon>
        <taxon>Hymenobacteraceae</taxon>
        <taxon>Rufibacter</taxon>
    </lineage>
</organism>